<evidence type="ECO:0000313" key="8">
    <source>
        <dbReference type="Proteomes" id="UP000254082"/>
    </source>
</evidence>
<comment type="similarity">
    <text evidence="2">Belongs to the transferase hexapeptide repeat family.</text>
</comment>
<dbReference type="SUPFAM" id="SSF51161">
    <property type="entry name" value="Trimeric LpxA-like enzymes"/>
    <property type="match status" value="1"/>
</dbReference>
<dbReference type="Pfam" id="PF12464">
    <property type="entry name" value="Mac"/>
    <property type="match status" value="1"/>
</dbReference>
<keyword evidence="5 7" id="KW-0012">Acyltransferase</keyword>
<dbReference type="CDD" id="cd03357">
    <property type="entry name" value="LbH_MAT_GAT"/>
    <property type="match status" value="1"/>
</dbReference>
<dbReference type="InterPro" id="IPR039369">
    <property type="entry name" value="LacA-like"/>
</dbReference>
<dbReference type="PANTHER" id="PTHR43017">
    <property type="entry name" value="GALACTOSIDE O-ACETYLTRANSFERASE"/>
    <property type="match status" value="1"/>
</dbReference>
<evidence type="ECO:0000256" key="5">
    <source>
        <dbReference type="ARBA" id="ARBA00023315"/>
    </source>
</evidence>
<comment type="similarity">
    <text evidence="1">Belongs to the ROK (NagC/XylR) family.</text>
</comment>
<dbReference type="RefSeq" id="WP_115325043.1">
    <property type="nucleotide sequence ID" value="NZ_UHFA01000002.1"/>
</dbReference>
<name>A0A380JFP5_STRDO</name>
<reference evidence="7 8" key="1">
    <citation type="submission" date="2018-06" db="EMBL/GenBank/DDBJ databases">
        <authorList>
            <consortium name="Pathogen Informatics"/>
            <person name="Doyle S."/>
        </authorList>
    </citation>
    <scope>NUCLEOTIDE SEQUENCE [LARGE SCALE GENOMIC DNA]</scope>
    <source>
        <strain evidence="8">NCTC 11391</strain>
    </source>
</reference>
<dbReference type="Gene3D" id="2.160.10.10">
    <property type="entry name" value="Hexapeptide repeat proteins"/>
    <property type="match status" value="1"/>
</dbReference>
<dbReference type="EMBL" id="UHFA01000002">
    <property type="protein sequence ID" value="SUN36228.1"/>
    <property type="molecule type" value="Genomic_DNA"/>
</dbReference>
<dbReference type="EC" id="2.3.1.79" evidence="7"/>
<dbReference type="InterPro" id="IPR011004">
    <property type="entry name" value="Trimer_LpxA-like_sf"/>
</dbReference>
<dbReference type="AlphaFoldDB" id="A0A380JFP5"/>
<dbReference type="GO" id="GO:0008870">
    <property type="term" value="F:galactoside O-acetyltransferase activity"/>
    <property type="evidence" value="ECO:0007669"/>
    <property type="project" value="TreeGrafter"/>
</dbReference>
<dbReference type="Pfam" id="PF14602">
    <property type="entry name" value="Hexapep_2"/>
    <property type="match status" value="1"/>
</dbReference>
<organism evidence="7 8">
    <name type="scientific">Streptococcus downei MFe28</name>
    <dbReference type="NCBI Taxonomy" id="764290"/>
    <lineage>
        <taxon>Bacteria</taxon>
        <taxon>Bacillati</taxon>
        <taxon>Bacillota</taxon>
        <taxon>Bacilli</taxon>
        <taxon>Lactobacillales</taxon>
        <taxon>Streptococcaceae</taxon>
        <taxon>Streptococcus</taxon>
    </lineage>
</organism>
<proteinExistence type="inferred from homology"/>
<evidence type="ECO:0000256" key="1">
    <source>
        <dbReference type="ARBA" id="ARBA00006479"/>
    </source>
</evidence>
<dbReference type="InterPro" id="IPR000600">
    <property type="entry name" value="ROK"/>
</dbReference>
<dbReference type="Pfam" id="PF00480">
    <property type="entry name" value="ROK"/>
    <property type="match status" value="2"/>
</dbReference>
<dbReference type="InterPro" id="IPR043129">
    <property type="entry name" value="ATPase_NBD"/>
</dbReference>
<dbReference type="SUPFAM" id="SSF53067">
    <property type="entry name" value="Actin-like ATPase domain"/>
    <property type="match status" value="1"/>
</dbReference>
<evidence type="ECO:0000313" key="7">
    <source>
        <dbReference type="EMBL" id="SUN36228.1"/>
    </source>
</evidence>
<gene>
    <name evidence="7" type="primary">maa</name>
    <name evidence="7" type="ORF">NCTC11391_01273</name>
</gene>
<evidence type="ECO:0000259" key="6">
    <source>
        <dbReference type="SMART" id="SM01266"/>
    </source>
</evidence>
<dbReference type="OrthoDB" id="9812571at2"/>
<dbReference type="PANTHER" id="PTHR43017:SF1">
    <property type="entry name" value="ACETYLTRANSFERASE YJL218W-RELATED"/>
    <property type="match status" value="1"/>
</dbReference>
<dbReference type="InterPro" id="IPR024688">
    <property type="entry name" value="Mac_dom"/>
</dbReference>
<evidence type="ECO:0000256" key="4">
    <source>
        <dbReference type="ARBA" id="ARBA00022737"/>
    </source>
</evidence>
<dbReference type="Proteomes" id="UP000254082">
    <property type="component" value="Unassembled WGS sequence"/>
</dbReference>
<protein>
    <submittedName>
        <fullName evidence="7">Maltose O-acetyltransferase</fullName>
        <ecNumber evidence="7">2.3.1.79</ecNumber>
    </submittedName>
</protein>
<dbReference type="GO" id="GO:0008925">
    <property type="term" value="F:maltose O-acetyltransferase activity"/>
    <property type="evidence" value="ECO:0007669"/>
    <property type="project" value="UniProtKB-EC"/>
</dbReference>
<evidence type="ECO:0000256" key="3">
    <source>
        <dbReference type="ARBA" id="ARBA00022679"/>
    </source>
</evidence>
<accession>A0A380JFP5</accession>
<feature type="domain" description="Maltose/galactoside acetyltransferase" evidence="6">
    <location>
        <begin position="7"/>
        <end position="59"/>
    </location>
</feature>
<dbReference type="InterPro" id="IPR001451">
    <property type="entry name" value="Hexapep"/>
</dbReference>
<keyword evidence="3 7" id="KW-0808">Transferase</keyword>
<dbReference type="FunFam" id="2.160.10.10:FF:000008">
    <property type="entry name" value="Maltose O-acetyltransferase"/>
    <property type="match status" value="1"/>
</dbReference>
<evidence type="ECO:0000256" key="2">
    <source>
        <dbReference type="ARBA" id="ARBA00007274"/>
    </source>
</evidence>
<dbReference type="SMART" id="SM01266">
    <property type="entry name" value="Mac"/>
    <property type="match status" value="1"/>
</dbReference>
<keyword evidence="8" id="KW-1185">Reference proteome</keyword>
<dbReference type="Gene3D" id="3.30.420.40">
    <property type="match status" value="3"/>
</dbReference>
<sequence length="495" mass="53843">MGKVTEREKMLAGLLYDASDSELVDLRQQARVITRMFNAEEDEEQAQALLKTFFGKTGQNITVHPRFVCDYGSNIYVGENFYANYDCTFLDVCEIRIGDNAMFGPNCQLLTALHPLDAEERIRGKEYGSPITIGDNVWCGAGATILPGVTLGNNVVVGAGSVVTKSFGDNVVLAGNPARVIKDLTETSCLTIDIGGSAIKYGLIDERLVVTEEGKVPTPASLAEFWTSLTTIVESYQDKIKAIAISCPGEISKNGRVYRGGLIPYLKNVPLAKQLSEQFSMPMSVLNDANAAALAEAKSGVLKDSHCGAILVLGTGVGLGVVSENRLVTFPSRDLRPSTADLRANDQSVWRQISHTLELNRIGIESLFSNAGSAVKFVEDASQVLGLEEADGQKVFKALENEPSEELQELFETYCRDIAYLILNLQTFLKVENLAIGGGISAQPLLVKSIAEQYDKLFTSVLAFQHFEQLEIEAATNGNKANLIGAYLYLMTNRK</sequence>
<keyword evidence="4" id="KW-0677">Repeat</keyword>